<reference evidence="5 6" key="1">
    <citation type="submission" date="2021-06" db="EMBL/GenBank/DDBJ databases">
        <title>Sphingomonas sp. XMGL2, whole genome shotgun sequencing project.</title>
        <authorList>
            <person name="Zhao G."/>
            <person name="Shen L."/>
        </authorList>
    </citation>
    <scope>NUCLEOTIDE SEQUENCE [LARGE SCALE GENOMIC DNA]</scope>
    <source>
        <strain evidence="5 6">XMGL2</strain>
    </source>
</reference>
<gene>
    <name evidence="5" type="ORF">KOF26_08510</name>
</gene>
<keyword evidence="3" id="KW-0804">Transcription</keyword>
<comment type="caution">
    <text evidence="5">The sequence shown here is derived from an EMBL/GenBank/DDBJ whole genome shotgun (WGS) entry which is preliminary data.</text>
</comment>
<dbReference type="PANTHER" id="PTHR30146">
    <property type="entry name" value="LACI-RELATED TRANSCRIPTIONAL REPRESSOR"/>
    <property type="match status" value="1"/>
</dbReference>
<dbReference type="EMBL" id="JAHKRT010000004">
    <property type="protein sequence ID" value="MBU3077904.1"/>
    <property type="molecule type" value="Genomic_DNA"/>
</dbReference>
<dbReference type="InterPro" id="IPR000843">
    <property type="entry name" value="HTH_LacI"/>
</dbReference>
<organism evidence="5 6">
    <name type="scientific">Sphingomonas quercus</name>
    <dbReference type="NCBI Taxonomy" id="2842451"/>
    <lineage>
        <taxon>Bacteria</taxon>
        <taxon>Pseudomonadati</taxon>
        <taxon>Pseudomonadota</taxon>
        <taxon>Alphaproteobacteria</taxon>
        <taxon>Sphingomonadales</taxon>
        <taxon>Sphingomonadaceae</taxon>
        <taxon>Sphingomonas</taxon>
    </lineage>
</organism>
<dbReference type="Pfam" id="PF00356">
    <property type="entry name" value="LacI"/>
    <property type="match status" value="1"/>
</dbReference>
<evidence type="ECO:0000256" key="2">
    <source>
        <dbReference type="ARBA" id="ARBA00023125"/>
    </source>
</evidence>
<evidence type="ECO:0000256" key="1">
    <source>
        <dbReference type="ARBA" id="ARBA00023015"/>
    </source>
</evidence>
<proteinExistence type="predicted"/>
<evidence type="ECO:0000313" key="6">
    <source>
        <dbReference type="Proteomes" id="UP000776276"/>
    </source>
</evidence>
<evidence type="ECO:0000313" key="5">
    <source>
        <dbReference type="EMBL" id="MBU3077904.1"/>
    </source>
</evidence>
<dbReference type="InterPro" id="IPR046335">
    <property type="entry name" value="LacI/GalR-like_sensor"/>
</dbReference>
<evidence type="ECO:0000259" key="4">
    <source>
        <dbReference type="PROSITE" id="PS50932"/>
    </source>
</evidence>
<feature type="domain" description="HTH lacI-type" evidence="4">
    <location>
        <begin position="1"/>
        <end position="50"/>
    </location>
</feature>
<keyword evidence="6" id="KW-1185">Reference proteome</keyword>
<keyword evidence="2" id="KW-0238">DNA-binding</keyword>
<sequence length="326" mass="34970">MARAAGLSIATVSRALNRPELLNEDTRRIVNEAVARLDYRPSVAAKRLRGNRTDLILVVVPSLSPFFLDIFAGVEAAAERAGFSVLVGHTDRNSARERLFVDQVGASRADGIILVTSVDLPTLTGMGWLPPTVVALDVDGGGGLPMVRVDHVAGAEDATNILLNLGHTRVAHILGPERSGMTRHRLEGYQRALAARGLNVNPDYCVRGDFTVESGVAAINALLALPSPPTAVFAANDQMAIGAIRGLRRRGLQVPRDMSIFGFDDERIAALCDPPLSTVRIPTFEIGRTAMEQMLRLLEGAAMEHDLVLPTELVIRDTAAPAPDRA</sequence>
<dbReference type="CDD" id="cd01392">
    <property type="entry name" value="HTH_LacI"/>
    <property type="match status" value="1"/>
</dbReference>
<accession>A0ABS6BKX6</accession>
<keyword evidence="1" id="KW-0805">Transcription regulation</keyword>
<dbReference type="PANTHER" id="PTHR30146:SF109">
    <property type="entry name" value="HTH-TYPE TRANSCRIPTIONAL REGULATOR GALS"/>
    <property type="match status" value="1"/>
</dbReference>
<dbReference type="PROSITE" id="PS50932">
    <property type="entry name" value="HTH_LACI_2"/>
    <property type="match status" value="1"/>
</dbReference>
<dbReference type="CDD" id="cd06284">
    <property type="entry name" value="PBP1_LacI-like"/>
    <property type="match status" value="1"/>
</dbReference>
<dbReference type="SMART" id="SM00354">
    <property type="entry name" value="HTH_LACI"/>
    <property type="match status" value="1"/>
</dbReference>
<name>A0ABS6BKX6_9SPHN</name>
<dbReference type="Proteomes" id="UP000776276">
    <property type="component" value="Unassembled WGS sequence"/>
</dbReference>
<evidence type="ECO:0000256" key="3">
    <source>
        <dbReference type="ARBA" id="ARBA00023163"/>
    </source>
</evidence>
<dbReference type="RefSeq" id="WP_216323233.1">
    <property type="nucleotide sequence ID" value="NZ_JAHKRT010000004.1"/>
</dbReference>
<dbReference type="Pfam" id="PF13377">
    <property type="entry name" value="Peripla_BP_3"/>
    <property type="match status" value="1"/>
</dbReference>
<protein>
    <submittedName>
        <fullName evidence="5">LacI family transcriptional regulator</fullName>
    </submittedName>
</protein>